<reference evidence="1 2" key="1">
    <citation type="journal article" date="2011" name="Genome Biol.">
        <title>Comparative genome sequence analysis underscores mycoparasitism as the ancestral life style of Trichoderma.</title>
        <authorList>
            <person name="Kubicek C.P."/>
            <person name="Herrera-Estrella A."/>
            <person name="Seidl-Seiboth V."/>
            <person name="Martinez D.A."/>
            <person name="Druzhinina I.S."/>
            <person name="Thon M."/>
            <person name="Zeilinger S."/>
            <person name="Casas-Flores S."/>
            <person name="Horwitz B.A."/>
            <person name="Mukherjee P.K."/>
            <person name="Mukherjee M."/>
            <person name="Kredics L."/>
            <person name="Alcaraz L.D."/>
            <person name="Aerts A."/>
            <person name="Antal Z."/>
            <person name="Atanasova L."/>
            <person name="Cervantes-Badillo M.G."/>
            <person name="Challacombe J."/>
            <person name="Chertkov O."/>
            <person name="McCluskey K."/>
            <person name="Coulpier F."/>
            <person name="Deshpande N."/>
            <person name="von Doehren H."/>
            <person name="Ebbole D.J."/>
            <person name="Esquivel-Naranjo E.U."/>
            <person name="Fekete E."/>
            <person name="Flipphi M."/>
            <person name="Glaser F."/>
            <person name="Gomez-Rodriguez E.Y."/>
            <person name="Gruber S."/>
            <person name="Han C."/>
            <person name="Henrissat B."/>
            <person name="Hermosa R."/>
            <person name="Hernandez-Onate M."/>
            <person name="Karaffa L."/>
            <person name="Kosti I."/>
            <person name="Le Crom S."/>
            <person name="Lindquist E."/>
            <person name="Lucas S."/>
            <person name="Luebeck M."/>
            <person name="Luebeck P.S."/>
            <person name="Margeot A."/>
            <person name="Metz B."/>
            <person name="Misra M."/>
            <person name="Nevalainen H."/>
            <person name="Omann M."/>
            <person name="Packer N."/>
            <person name="Perrone G."/>
            <person name="Uresti-Rivera E.E."/>
            <person name="Salamov A."/>
            <person name="Schmoll M."/>
            <person name="Seiboth B."/>
            <person name="Shapiro H."/>
            <person name="Sukno S."/>
            <person name="Tamayo-Ramos J.A."/>
            <person name="Tisch D."/>
            <person name="Wiest A."/>
            <person name="Wilkinson H.H."/>
            <person name="Zhang M."/>
            <person name="Coutinho P.M."/>
            <person name="Kenerley C.M."/>
            <person name="Monte E."/>
            <person name="Baker S.E."/>
            <person name="Grigoriev I.V."/>
        </authorList>
    </citation>
    <scope>NUCLEOTIDE SEQUENCE [LARGE SCALE GENOMIC DNA]</scope>
    <source>
        <strain evidence="2">Gv29-8 / FGSC 10586</strain>
    </source>
</reference>
<feature type="non-terminal residue" evidence="1">
    <location>
        <position position="1"/>
    </location>
</feature>
<proteinExistence type="predicted"/>
<gene>
    <name evidence="1" type="ORF">TRIVIDRAFT_216348</name>
</gene>
<dbReference type="RefSeq" id="XP_013954754.1">
    <property type="nucleotide sequence ID" value="XM_014099279.1"/>
</dbReference>
<evidence type="ECO:0000313" key="1">
    <source>
        <dbReference type="EMBL" id="EHK20558.1"/>
    </source>
</evidence>
<protein>
    <submittedName>
        <fullName evidence="1">Uncharacterized protein</fullName>
    </submittedName>
</protein>
<dbReference type="AlphaFoldDB" id="G9MYD6"/>
<name>G9MYD6_HYPVG</name>
<evidence type="ECO:0000313" key="2">
    <source>
        <dbReference type="Proteomes" id="UP000007115"/>
    </source>
</evidence>
<dbReference type="InParanoid" id="G9MYD6"/>
<dbReference type="GeneID" id="25791097"/>
<organism evidence="1 2">
    <name type="scientific">Hypocrea virens (strain Gv29-8 / FGSC 10586)</name>
    <name type="common">Gliocladium virens</name>
    <name type="synonym">Trichoderma virens</name>
    <dbReference type="NCBI Taxonomy" id="413071"/>
    <lineage>
        <taxon>Eukaryota</taxon>
        <taxon>Fungi</taxon>
        <taxon>Dikarya</taxon>
        <taxon>Ascomycota</taxon>
        <taxon>Pezizomycotina</taxon>
        <taxon>Sordariomycetes</taxon>
        <taxon>Hypocreomycetidae</taxon>
        <taxon>Hypocreales</taxon>
        <taxon>Hypocreaceae</taxon>
        <taxon>Trichoderma</taxon>
    </lineage>
</organism>
<keyword evidence="2" id="KW-1185">Reference proteome</keyword>
<dbReference type="EMBL" id="ABDF02000079">
    <property type="protein sequence ID" value="EHK20558.1"/>
    <property type="molecule type" value="Genomic_DNA"/>
</dbReference>
<accession>G9MYD6</accession>
<dbReference type="Proteomes" id="UP000007115">
    <property type="component" value="Unassembled WGS sequence"/>
</dbReference>
<comment type="caution">
    <text evidence="1">The sequence shown here is derived from an EMBL/GenBank/DDBJ whole genome shotgun (WGS) entry which is preliminary data.</text>
</comment>
<dbReference type="HOGENOM" id="CLU_2352256_0_0_1"/>
<sequence length="97" mass="11371">ILVSPSPVALLAAVHFQKTKYSPYRRSPHNRNPTTKNLLLQTRKNEVHRSHLCRRRPGWPCRCCPVPHCERKAGLRCHDQGLCQLSLWRDLRSCFWS</sequence>
<dbReference type="VEuPathDB" id="FungiDB:TRIVIDRAFT_216348"/>